<protein>
    <submittedName>
        <fullName evidence="7">APC family permease</fullName>
    </submittedName>
</protein>
<gene>
    <name evidence="7" type="ORF">AAIR29_10050</name>
</gene>
<accession>A0ABU9X9W0</accession>
<sequence length="454" mass="49636">MSEKTESISYLQAIAISVGAIIGWGAYVMPGDLFLPQSQLLGSSVAIIIGTLAIYMVAQAYINLLTQTPEHESGGIYWIEKYINRKHAYVYGWGVAIGYISIVALNISAVALLLRYLLPSSLQLGYLYTIAGWEVYASEVFLCSAAIILFSYINLRGVQVGAKIQLYIALFMIVSVTALFFGSLWTTPTAQPFLPTDMQSSSITSLAWLPILAVMPWAYVGFETTPQISKSISDSKNKTRSIILISLIAGILFYSLINYFTALNMNFDYQAIKDSNWATGEGIDNRIGSIGIWLLSIAMIGSILSGINGFILSSVKLLESMGDSSLLPSIFTDKNHHFSKKKTVILICLVCLFSPWLGRNYLLDIVSMASLGITVGFAYVTSADLINERRKNQAGLLNYLAVLVSLIFISLLLLPFSPAALSLNAYILLAVFIILGAIGYKRIIPMSSASVSYK</sequence>
<evidence type="ECO:0000256" key="5">
    <source>
        <dbReference type="ARBA" id="ARBA00023136"/>
    </source>
</evidence>
<evidence type="ECO:0000313" key="7">
    <source>
        <dbReference type="EMBL" id="MEN2751973.1"/>
    </source>
</evidence>
<evidence type="ECO:0000256" key="6">
    <source>
        <dbReference type="SAM" id="Phobius"/>
    </source>
</evidence>
<keyword evidence="8" id="KW-1185">Reference proteome</keyword>
<feature type="transmembrane region" description="Helical" evidence="6">
    <location>
        <begin position="205"/>
        <end position="222"/>
    </location>
</feature>
<dbReference type="Proteomes" id="UP001461960">
    <property type="component" value="Unassembled WGS sequence"/>
</dbReference>
<evidence type="ECO:0000313" key="8">
    <source>
        <dbReference type="Proteomes" id="UP001461960"/>
    </source>
</evidence>
<feature type="transmembrane region" description="Helical" evidence="6">
    <location>
        <begin position="290"/>
        <end position="312"/>
    </location>
</feature>
<feature type="transmembrane region" description="Helical" evidence="6">
    <location>
        <begin position="164"/>
        <end position="185"/>
    </location>
</feature>
<keyword evidence="5 6" id="KW-0472">Membrane</keyword>
<evidence type="ECO:0000256" key="1">
    <source>
        <dbReference type="ARBA" id="ARBA00004651"/>
    </source>
</evidence>
<evidence type="ECO:0000256" key="3">
    <source>
        <dbReference type="ARBA" id="ARBA00022692"/>
    </source>
</evidence>
<evidence type="ECO:0000256" key="4">
    <source>
        <dbReference type="ARBA" id="ARBA00022989"/>
    </source>
</evidence>
<feature type="transmembrane region" description="Helical" evidence="6">
    <location>
        <begin position="343"/>
        <end position="359"/>
    </location>
</feature>
<dbReference type="Gene3D" id="1.20.1740.10">
    <property type="entry name" value="Amino acid/polyamine transporter I"/>
    <property type="match status" value="1"/>
</dbReference>
<feature type="transmembrane region" description="Helical" evidence="6">
    <location>
        <begin position="242"/>
        <end position="260"/>
    </location>
</feature>
<feature type="transmembrane region" description="Helical" evidence="6">
    <location>
        <begin position="126"/>
        <end position="152"/>
    </location>
</feature>
<feature type="transmembrane region" description="Helical" evidence="6">
    <location>
        <begin position="7"/>
        <end position="27"/>
    </location>
</feature>
<reference evidence="7 8" key="1">
    <citation type="submission" date="2024-05" db="EMBL/GenBank/DDBJ databases">
        <authorList>
            <person name="Kim H.-Y."/>
            <person name="Kim E."/>
            <person name="Cai Y."/>
            <person name="Yang S.-M."/>
            <person name="Lee W."/>
        </authorList>
    </citation>
    <scope>NUCLEOTIDE SEQUENCE [LARGE SCALE GENOMIC DNA]</scope>
    <source>
        <strain evidence="7 8">FBL11</strain>
    </source>
</reference>
<dbReference type="PANTHER" id="PTHR42770:SF7">
    <property type="entry name" value="MEMBRANE PROTEIN"/>
    <property type="match status" value="1"/>
</dbReference>
<dbReference type="RefSeq" id="WP_299218422.1">
    <property type="nucleotide sequence ID" value="NZ_JBDGHN010000005.1"/>
</dbReference>
<dbReference type="Pfam" id="PF13520">
    <property type="entry name" value="AA_permease_2"/>
    <property type="match status" value="1"/>
</dbReference>
<dbReference type="EMBL" id="JBDGHN010000005">
    <property type="protein sequence ID" value="MEN2751973.1"/>
    <property type="molecule type" value="Genomic_DNA"/>
</dbReference>
<proteinExistence type="predicted"/>
<name>A0ABU9X9W0_9GAMM</name>
<comment type="caution">
    <text evidence="7">The sequence shown here is derived from an EMBL/GenBank/DDBJ whole genome shotgun (WGS) entry which is preliminary data.</text>
</comment>
<dbReference type="InterPro" id="IPR050367">
    <property type="entry name" value="APC_superfamily"/>
</dbReference>
<feature type="transmembrane region" description="Helical" evidence="6">
    <location>
        <begin position="397"/>
        <end position="417"/>
    </location>
</feature>
<feature type="transmembrane region" description="Helical" evidence="6">
    <location>
        <begin position="88"/>
        <end position="114"/>
    </location>
</feature>
<comment type="subcellular location">
    <subcellularLocation>
        <location evidence="1">Cell membrane</location>
        <topology evidence="1">Multi-pass membrane protein</topology>
    </subcellularLocation>
</comment>
<keyword evidence="2" id="KW-1003">Cell membrane</keyword>
<dbReference type="PIRSF" id="PIRSF006060">
    <property type="entry name" value="AA_transporter"/>
    <property type="match status" value="1"/>
</dbReference>
<keyword evidence="3 6" id="KW-0812">Transmembrane</keyword>
<dbReference type="PANTHER" id="PTHR42770">
    <property type="entry name" value="AMINO ACID TRANSPORTER-RELATED"/>
    <property type="match status" value="1"/>
</dbReference>
<dbReference type="InterPro" id="IPR002293">
    <property type="entry name" value="AA/rel_permease1"/>
</dbReference>
<feature type="transmembrane region" description="Helical" evidence="6">
    <location>
        <begin position="365"/>
        <end position="385"/>
    </location>
</feature>
<evidence type="ECO:0000256" key="2">
    <source>
        <dbReference type="ARBA" id="ARBA00022475"/>
    </source>
</evidence>
<organism evidence="7 8">
    <name type="scientific">Psychrobacter saeujeotis</name>
    <dbReference type="NCBI Taxonomy" id="3143436"/>
    <lineage>
        <taxon>Bacteria</taxon>
        <taxon>Pseudomonadati</taxon>
        <taxon>Pseudomonadota</taxon>
        <taxon>Gammaproteobacteria</taxon>
        <taxon>Moraxellales</taxon>
        <taxon>Moraxellaceae</taxon>
        <taxon>Psychrobacter</taxon>
    </lineage>
</organism>
<feature type="transmembrane region" description="Helical" evidence="6">
    <location>
        <begin position="423"/>
        <end position="440"/>
    </location>
</feature>
<feature type="transmembrane region" description="Helical" evidence="6">
    <location>
        <begin position="39"/>
        <end position="58"/>
    </location>
</feature>
<keyword evidence="4 6" id="KW-1133">Transmembrane helix</keyword>